<reference evidence="3 6" key="2">
    <citation type="journal article" date="2019" name="Emerg. Microbes Infect.">
        <title>Comprehensive subspecies identification of 175 nontuberculous mycobacteria species based on 7547 genomic profiles.</title>
        <authorList>
            <person name="Matsumoto Y."/>
            <person name="Kinjo T."/>
            <person name="Motooka D."/>
            <person name="Nabeya D."/>
            <person name="Jung N."/>
            <person name="Uechi K."/>
            <person name="Horii T."/>
            <person name="Iida T."/>
            <person name="Fujita J."/>
            <person name="Nakamura S."/>
        </authorList>
    </citation>
    <scope>NUCLEOTIDE SEQUENCE [LARGE SCALE GENOMIC DNA]</scope>
    <source>
        <strain evidence="3 6">JCM 12405</strain>
    </source>
</reference>
<evidence type="ECO:0000313" key="5">
    <source>
        <dbReference type="Proteomes" id="UP000193564"/>
    </source>
</evidence>
<reference evidence="3" key="3">
    <citation type="submission" date="2020-02" db="EMBL/GenBank/DDBJ databases">
        <authorList>
            <person name="Matsumoto Y."/>
            <person name="Motooka D."/>
            <person name="Nakamura S."/>
        </authorList>
    </citation>
    <scope>NUCLEOTIDE SEQUENCE</scope>
    <source>
        <strain evidence="3">JCM 12405</strain>
    </source>
</reference>
<feature type="transmembrane region" description="Helical" evidence="1">
    <location>
        <begin position="12"/>
        <end position="32"/>
    </location>
</feature>
<sequence>MNEPVTVVNHHAGQPGFAGLTGVLFAVVFLLVGRGNARLAADVAGVSVHDRVVDVGCGPGTAARVAARRGARVTGVDPSETMLKVARAVTRRRTAVTWMRGGAEALPVPDASATVVWALATVHHWPDVEAALTEIHRVLSPGGQLLVVERQVQPGATGFASHGWTAQQAETFAALCRSAGLTEVRVTGHGRGRRASWTVRGLRPSNL</sequence>
<dbReference type="Proteomes" id="UP000467201">
    <property type="component" value="Chromosome"/>
</dbReference>
<name>A0A1X1T7X9_9MYCO</name>
<evidence type="ECO:0000259" key="2">
    <source>
        <dbReference type="Pfam" id="PF08241"/>
    </source>
</evidence>
<dbReference type="SUPFAM" id="SSF53335">
    <property type="entry name" value="S-adenosyl-L-methionine-dependent methyltransferases"/>
    <property type="match status" value="1"/>
</dbReference>
<evidence type="ECO:0000313" key="4">
    <source>
        <dbReference type="EMBL" id="ORV40666.1"/>
    </source>
</evidence>
<dbReference type="GO" id="GO:0032259">
    <property type="term" value="P:methylation"/>
    <property type="evidence" value="ECO:0007669"/>
    <property type="project" value="UniProtKB-KW"/>
</dbReference>
<dbReference type="GO" id="GO:0008757">
    <property type="term" value="F:S-adenosylmethionine-dependent methyltransferase activity"/>
    <property type="evidence" value="ECO:0007669"/>
    <property type="project" value="InterPro"/>
</dbReference>
<dbReference type="InterPro" id="IPR013216">
    <property type="entry name" value="Methyltransf_11"/>
</dbReference>
<dbReference type="KEGG" id="mdr:MDOR_14490"/>
<feature type="domain" description="Methyltransferase type 11" evidence="2">
    <location>
        <begin position="53"/>
        <end position="146"/>
    </location>
</feature>
<evidence type="ECO:0000313" key="3">
    <source>
        <dbReference type="EMBL" id="BBZ07280.1"/>
    </source>
</evidence>
<dbReference type="OrthoDB" id="4571118at2"/>
<dbReference type="InterPro" id="IPR029063">
    <property type="entry name" value="SAM-dependent_MTases_sf"/>
</dbReference>
<protein>
    <submittedName>
        <fullName evidence="4">SAM-dependent methyltransferase</fullName>
    </submittedName>
</protein>
<keyword evidence="5" id="KW-1185">Reference proteome</keyword>
<accession>A0A1X1T7X9</accession>
<evidence type="ECO:0000256" key="1">
    <source>
        <dbReference type="SAM" id="Phobius"/>
    </source>
</evidence>
<dbReference type="CDD" id="cd02440">
    <property type="entry name" value="AdoMet_MTases"/>
    <property type="match status" value="1"/>
</dbReference>
<organism evidence="4 5">
    <name type="scientific">Mycolicibacterium doricum</name>
    <dbReference type="NCBI Taxonomy" id="126673"/>
    <lineage>
        <taxon>Bacteria</taxon>
        <taxon>Bacillati</taxon>
        <taxon>Actinomycetota</taxon>
        <taxon>Actinomycetes</taxon>
        <taxon>Mycobacteriales</taxon>
        <taxon>Mycobacteriaceae</taxon>
        <taxon>Mycolicibacterium</taxon>
    </lineage>
</organism>
<dbReference type="EMBL" id="AP022605">
    <property type="protein sequence ID" value="BBZ07280.1"/>
    <property type="molecule type" value="Genomic_DNA"/>
</dbReference>
<keyword evidence="4" id="KW-0808">Transferase</keyword>
<dbReference type="PANTHER" id="PTHR43591:SF24">
    <property type="entry name" value="2-METHOXY-6-POLYPRENYL-1,4-BENZOQUINOL METHYLASE, MITOCHONDRIAL"/>
    <property type="match status" value="1"/>
</dbReference>
<keyword evidence="1" id="KW-0812">Transmembrane</keyword>
<dbReference type="Proteomes" id="UP000193564">
    <property type="component" value="Unassembled WGS sequence"/>
</dbReference>
<evidence type="ECO:0000313" key="6">
    <source>
        <dbReference type="Proteomes" id="UP000467201"/>
    </source>
</evidence>
<keyword evidence="1" id="KW-1133">Transmembrane helix</keyword>
<proteinExistence type="predicted"/>
<reference evidence="4 5" key="1">
    <citation type="submission" date="2016-01" db="EMBL/GenBank/DDBJ databases">
        <title>The new phylogeny of the genus Mycobacterium.</title>
        <authorList>
            <person name="Tarcisio F."/>
            <person name="Conor M."/>
            <person name="Antonella G."/>
            <person name="Elisabetta G."/>
            <person name="Giulia F.S."/>
            <person name="Sara T."/>
            <person name="Anna F."/>
            <person name="Clotilde B."/>
            <person name="Roberto B."/>
            <person name="Veronica D.S."/>
            <person name="Fabio R."/>
            <person name="Monica P."/>
            <person name="Olivier J."/>
            <person name="Enrico T."/>
            <person name="Nicola S."/>
        </authorList>
    </citation>
    <scope>NUCLEOTIDE SEQUENCE [LARGE SCALE GENOMIC DNA]</scope>
    <source>
        <strain evidence="4 5">DSM 44339</strain>
    </source>
</reference>
<keyword evidence="1" id="KW-0472">Membrane</keyword>
<dbReference type="PANTHER" id="PTHR43591">
    <property type="entry name" value="METHYLTRANSFERASE"/>
    <property type="match status" value="1"/>
</dbReference>
<dbReference type="AlphaFoldDB" id="A0A1X1T7X9"/>
<keyword evidence="4" id="KW-0489">Methyltransferase</keyword>
<dbReference type="STRING" id="126673.AWC01_11525"/>
<dbReference type="RefSeq" id="WP_085191036.1">
    <property type="nucleotide sequence ID" value="NZ_AP022605.1"/>
</dbReference>
<dbReference type="EMBL" id="LQOS01000029">
    <property type="protein sequence ID" value="ORV40666.1"/>
    <property type="molecule type" value="Genomic_DNA"/>
</dbReference>
<dbReference type="Gene3D" id="3.40.50.150">
    <property type="entry name" value="Vaccinia Virus protein VP39"/>
    <property type="match status" value="1"/>
</dbReference>
<gene>
    <name evidence="4" type="ORF">AWC01_11525</name>
    <name evidence="3" type="ORF">MDOR_14490</name>
</gene>
<dbReference type="Pfam" id="PF08241">
    <property type="entry name" value="Methyltransf_11"/>
    <property type="match status" value="1"/>
</dbReference>